<feature type="region of interest" description="Disordered" evidence="1">
    <location>
        <begin position="1"/>
        <end position="22"/>
    </location>
</feature>
<name>A0A919JQM1_9ACTN</name>
<protein>
    <submittedName>
        <fullName evidence="2">Uncharacterized protein</fullName>
    </submittedName>
</protein>
<evidence type="ECO:0000256" key="1">
    <source>
        <dbReference type="SAM" id="MobiDB-lite"/>
    </source>
</evidence>
<dbReference type="AlphaFoldDB" id="A0A919JQM1"/>
<dbReference type="RefSeq" id="WP_307837749.1">
    <property type="nucleotide sequence ID" value="NZ_BOMV01000007.1"/>
</dbReference>
<proteinExistence type="predicted"/>
<gene>
    <name evidence="2" type="ORF">Ari01nite_07810</name>
</gene>
<reference evidence="2" key="1">
    <citation type="submission" date="2021-01" db="EMBL/GenBank/DDBJ databases">
        <title>Whole genome shotgun sequence of Actinoplanes rishiriensis NBRC 108556.</title>
        <authorList>
            <person name="Komaki H."/>
            <person name="Tamura T."/>
        </authorList>
    </citation>
    <scope>NUCLEOTIDE SEQUENCE</scope>
    <source>
        <strain evidence="2">NBRC 108556</strain>
    </source>
</reference>
<accession>A0A919JQM1</accession>
<evidence type="ECO:0000313" key="2">
    <source>
        <dbReference type="EMBL" id="GIE93316.1"/>
    </source>
</evidence>
<sequence length="228" mass="25233">MSKNTINPALTPKPRKRAKRHTETAQFDAFVRRILRAYARRVADGDIEALRMLAGLSAEVDAVTRAAVAGLRTKPYSYSWSQIADRLGVSPQGAQQRFGKPSDRNALDRRLLESGLGVTLATLVQVFADHHPGNPPASRCPGCGYRYPDGVSDCPTNATVRPLLYKRRDENRAEVARLSADAFTDLHEPVKARFRAAVRQAANPTPSPDLPRPTLFDLPGRTRRDDNH</sequence>
<comment type="caution">
    <text evidence="2">The sequence shown here is derived from an EMBL/GenBank/DDBJ whole genome shotgun (WGS) entry which is preliminary data.</text>
</comment>
<keyword evidence="3" id="KW-1185">Reference proteome</keyword>
<organism evidence="2 3">
    <name type="scientific">Paractinoplanes rishiriensis</name>
    <dbReference type="NCBI Taxonomy" id="1050105"/>
    <lineage>
        <taxon>Bacteria</taxon>
        <taxon>Bacillati</taxon>
        <taxon>Actinomycetota</taxon>
        <taxon>Actinomycetes</taxon>
        <taxon>Micromonosporales</taxon>
        <taxon>Micromonosporaceae</taxon>
        <taxon>Paractinoplanes</taxon>
    </lineage>
</organism>
<feature type="region of interest" description="Disordered" evidence="1">
    <location>
        <begin position="197"/>
        <end position="228"/>
    </location>
</feature>
<evidence type="ECO:0000313" key="3">
    <source>
        <dbReference type="Proteomes" id="UP000636960"/>
    </source>
</evidence>
<dbReference type="Proteomes" id="UP000636960">
    <property type="component" value="Unassembled WGS sequence"/>
</dbReference>
<dbReference type="EMBL" id="BOMV01000007">
    <property type="protein sequence ID" value="GIE93316.1"/>
    <property type="molecule type" value="Genomic_DNA"/>
</dbReference>